<name>A0ABR0E4Z1_ZASCE</name>
<keyword evidence="5" id="KW-1185">Reference proteome</keyword>
<dbReference type="PROSITE" id="PS51257">
    <property type="entry name" value="PROKAR_LIPOPROTEIN"/>
    <property type="match status" value="1"/>
</dbReference>
<keyword evidence="1" id="KW-0285">Flavoprotein</keyword>
<dbReference type="PANTHER" id="PTHR23023">
    <property type="entry name" value="DIMETHYLANILINE MONOOXYGENASE"/>
    <property type="match status" value="1"/>
</dbReference>
<gene>
    <name evidence="4" type="ORF">PRZ48_012374</name>
</gene>
<evidence type="ECO:0000313" key="4">
    <source>
        <dbReference type="EMBL" id="KAK4496394.1"/>
    </source>
</evidence>
<dbReference type="InterPro" id="IPR036188">
    <property type="entry name" value="FAD/NAD-bd_sf"/>
</dbReference>
<sequence length="617" mass="68834">MPPERYDILILGAGLAGLSCAHTFLTIDPTLNLLILDAKPHPGGVWSREQIYPGLRTNSIQGFFEFSDFPILEAGVGVKERSHIEGWQMSEYVERFVERFGLRGRMRLGCRILRAVEREGEGWGVEVECGEWVKGRKMVVATGAHDVPYRPAIQGLESFHGTVLHTHDLGRKVPSLLDDASIKNITVLGGAKSAHDAVYMFARTGKHVDWILPSRGAVPMGKPFSKLGPWTIFVEAVLMFRPITWFGPAPWSEGDGFGWVSWFLHRTRVGRWLVKGYWKVLRGQMLAESGILECERARGLVPRETPMWYGTQVSALNYETNFYELLADGRVEVVEGKLEHVSDGQVHMENGIVLDSDAIILATGYDATACIPLEPTSQNLARGVPVDQSEHPDNIYPDLDAASDKQILHDYPLLAQAPSKPSRSPTYTPWRLWRFLAPPSQINNDRTLIFLNAIATFQTCIKCELTSLWAYAYLHNLLSISTPTEAEARREVSLWTRFNRLRASLGMQGKQADLMLEAMPYYDLLLRDLGLRGWRKGGGLIGEVGGGSYGVGDYRGVVGEWMRTTSQVRPVLRSDRKNFSALRSKGLMPKRATGSFARYLGLAFGTTRIGNLRAASA</sequence>
<keyword evidence="2" id="KW-0274">FAD</keyword>
<evidence type="ECO:0000256" key="1">
    <source>
        <dbReference type="ARBA" id="ARBA00022630"/>
    </source>
</evidence>
<keyword evidence="3" id="KW-0560">Oxidoreductase</keyword>
<evidence type="ECO:0000256" key="2">
    <source>
        <dbReference type="ARBA" id="ARBA00022827"/>
    </source>
</evidence>
<proteinExistence type="predicted"/>
<protein>
    <submittedName>
        <fullName evidence="4">Uncharacterized protein</fullName>
    </submittedName>
</protein>
<comment type="caution">
    <text evidence="4">The sequence shown here is derived from an EMBL/GenBank/DDBJ whole genome shotgun (WGS) entry which is preliminary data.</text>
</comment>
<accession>A0ABR0E4Z1</accession>
<dbReference type="SUPFAM" id="SSF51905">
    <property type="entry name" value="FAD/NAD(P)-binding domain"/>
    <property type="match status" value="2"/>
</dbReference>
<evidence type="ECO:0000256" key="3">
    <source>
        <dbReference type="ARBA" id="ARBA00023002"/>
    </source>
</evidence>
<dbReference type="EMBL" id="JAXOVC010000010">
    <property type="protein sequence ID" value="KAK4496394.1"/>
    <property type="molecule type" value="Genomic_DNA"/>
</dbReference>
<organism evidence="4 5">
    <name type="scientific">Zasmidium cellare</name>
    <name type="common">Wine cellar mold</name>
    <name type="synonym">Racodium cellare</name>
    <dbReference type="NCBI Taxonomy" id="395010"/>
    <lineage>
        <taxon>Eukaryota</taxon>
        <taxon>Fungi</taxon>
        <taxon>Dikarya</taxon>
        <taxon>Ascomycota</taxon>
        <taxon>Pezizomycotina</taxon>
        <taxon>Dothideomycetes</taxon>
        <taxon>Dothideomycetidae</taxon>
        <taxon>Mycosphaerellales</taxon>
        <taxon>Mycosphaerellaceae</taxon>
        <taxon>Zasmidium</taxon>
    </lineage>
</organism>
<dbReference type="Proteomes" id="UP001305779">
    <property type="component" value="Unassembled WGS sequence"/>
</dbReference>
<evidence type="ECO:0000313" key="5">
    <source>
        <dbReference type="Proteomes" id="UP001305779"/>
    </source>
</evidence>
<dbReference type="Pfam" id="PF13738">
    <property type="entry name" value="Pyr_redox_3"/>
    <property type="match status" value="1"/>
</dbReference>
<dbReference type="InterPro" id="IPR050346">
    <property type="entry name" value="FMO-like"/>
</dbReference>
<dbReference type="Gene3D" id="3.50.50.60">
    <property type="entry name" value="FAD/NAD(P)-binding domain"/>
    <property type="match status" value="1"/>
</dbReference>
<reference evidence="4 5" key="1">
    <citation type="journal article" date="2023" name="G3 (Bethesda)">
        <title>A chromosome-level genome assembly of Zasmidium syzygii isolated from banana leaves.</title>
        <authorList>
            <person name="van Westerhoven A.C."/>
            <person name="Mehrabi R."/>
            <person name="Talebi R."/>
            <person name="Steentjes M.B.F."/>
            <person name="Corcolon B."/>
            <person name="Chong P.A."/>
            <person name="Kema G.H.J."/>
            <person name="Seidl M.F."/>
        </authorList>
    </citation>
    <scope>NUCLEOTIDE SEQUENCE [LARGE SCALE GENOMIC DNA]</scope>
    <source>
        <strain evidence="4 5">P124</strain>
    </source>
</reference>